<keyword evidence="3" id="KW-0472">Membrane</keyword>
<keyword evidence="5" id="KW-1185">Reference proteome</keyword>
<accession>A0ABT7EFZ3</accession>
<evidence type="ECO:0000256" key="1">
    <source>
        <dbReference type="ARBA" id="ARBA00008635"/>
    </source>
</evidence>
<dbReference type="Gene3D" id="1.20.120.450">
    <property type="entry name" value="dinb family like domain"/>
    <property type="match status" value="1"/>
</dbReference>
<dbReference type="InterPro" id="IPR007837">
    <property type="entry name" value="DinB"/>
</dbReference>
<protein>
    <submittedName>
        <fullName evidence="4">DinB family protein</fullName>
    </submittedName>
</protein>
<feature type="transmembrane region" description="Helical" evidence="3">
    <location>
        <begin position="39"/>
        <end position="60"/>
    </location>
</feature>
<dbReference type="Pfam" id="PF05163">
    <property type="entry name" value="DinB"/>
    <property type="match status" value="1"/>
</dbReference>
<organism evidence="4 5">
    <name type="scientific">Pseudoalteromonas obscura</name>
    <dbReference type="NCBI Taxonomy" id="3048491"/>
    <lineage>
        <taxon>Bacteria</taxon>
        <taxon>Pseudomonadati</taxon>
        <taxon>Pseudomonadota</taxon>
        <taxon>Gammaproteobacteria</taxon>
        <taxon>Alteromonadales</taxon>
        <taxon>Pseudoalteromonadaceae</taxon>
        <taxon>Pseudoalteromonas</taxon>
    </lineage>
</organism>
<name>A0ABT7EFZ3_9GAMM</name>
<dbReference type="SUPFAM" id="SSF109854">
    <property type="entry name" value="DinB/YfiT-like putative metalloenzymes"/>
    <property type="match status" value="1"/>
</dbReference>
<sequence length="188" mass="21763">MNYLSHFKLMAQYNLRMNKQLIEAASMISHEQLTSDRGAYFGSILGTLNHIIIADIIWLLRFAQHDKRYHSLLDLSDLPIPTKLDDTLYKDFALYSPVRSRIDNAILCWINDEVEESDFHKTLVYSDTRGQTSEREFSELVAHLFNHQTHHRGQLSTLFSQLGIDIGITDFLIDIPDAQLKTESDEHL</sequence>
<evidence type="ECO:0000256" key="2">
    <source>
        <dbReference type="ARBA" id="ARBA00022723"/>
    </source>
</evidence>
<comment type="caution">
    <text evidence="4">The sequence shown here is derived from an EMBL/GenBank/DDBJ whole genome shotgun (WGS) entry which is preliminary data.</text>
</comment>
<dbReference type="PANTHER" id="PTHR37302:SF1">
    <property type="entry name" value="PROTEIN DINB"/>
    <property type="match status" value="1"/>
</dbReference>
<dbReference type="RefSeq" id="WP_284136002.1">
    <property type="nucleotide sequence ID" value="NZ_JASJUT010000001.1"/>
</dbReference>
<evidence type="ECO:0000256" key="3">
    <source>
        <dbReference type="SAM" id="Phobius"/>
    </source>
</evidence>
<dbReference type="PANTHER" id="PTHR37302">
    <property type="entry name" value="SLR1116 PROTEIN"/>
    <property type="match status" value="1"/>
</dbReference>
<evidence type="ECO:0000313" key="5">
    <source>
        <dbReference type="Proteomes" id="UP001231915"/>
    </source>
</evidence>
<gene>
    <name evidence="4" type="ORF">QNM18_00545</name>
</gene>
<keyword evidence="3" id="KW-0812">Transmembrane</keyword>
<dbReference type="EMBL" id="JASJUT010000001">
    <property type="protein sequence ID" value="MDK2593552.1"/>
    <property type="molecule type" value="Genomic_DNA"/>
</dbReference>
<keyword evidence="2" id="KW-0479">Metal-binding</keyword>
<reference evidence="4 5" key="1">
    <citation type="submission" date="2023-05" db="EMBL/GenBank/DDBJ databases">
        <title>Pseudoalteromonas ardens sp. nov., Pseudoalteromonas obscura sp. nov., and Pseudoalteromonas umbrosa sp. nov., isolated from the coral Montipora capitata.</title>
        <authorList>
            <person name="Thomas E.M."/>
            <person name="Smith E.M."/>
            <person name="Papke E."/>
            <person name="Shlafstein M.D."/>
            <person name="Oline D.K."/>
            <person name="Videau P."/>
            <person name="Saw J.H."/>
            <person name="Strangman W.K."/>
            <person name="Ushijima B."/>
        </authorList>
    </citation>
    <scope>NUCLEOTIDE SEQUENCE [LARGE SCALE GENOMIC DNA]</scope>
    <source>
        <strain evidence="4 5">P94</strain>
    </source>
</reference>
<proteinExistence type="inferred from homology"/>
<dbReference type="Proteomes" id="UP001231915">
    <property type="component" value="Unassembled WGS sequence"/>
</dbReference>
<dbReference type="InterPro" id="IPR034660">
    <property type="entry name" value="DinB/YfiT-like"/>
</dbReference>
<evidence type="ECO:0000313" key="4">
    <source>
        <dbReference type="EMBL" id="MDK2593552.1"/>
    </source>
</evidence>
<keyword evidence="3" id="KW-1133">Transmembrane helix</keyword>
<comment type="similarity">
    <text evidence="1">Belongs to the DinB family.</text>
</comment>